<evidence type="ECO:0000256" key="1">
    <source>
        <dbReference type="ARBA" id="ARBA00005964"/>
    </source>
</evidence>
<dbReference type="PRINTS" id="PR00878">
    <property type="entry name" value="CHOLNESTRASE"/>
</dbReference>
<dbReference type="Proteomes" id="UP000054516">
    <property type="component" value="Unassembled WGS sequence"/>
</dbReference>
<dbReference type="OrthoDB" id="408631at2759"/>
<reference evidence="5" key="1">
    <citation type="submission" date="2016-03" db="EMBL/GenBank/DDBJ databases">
        <title>Draft genome sequence of Rosellinia necatrix.</title>
        <authorList>
            <person name="Kanematsu S."/>
        </authorList>
    </citation>
    <scope>NUCLEOTIDE SEQUENCE [LARGE SCALE GENOMIC DNA]</scope>
    <source>
        <strain evidence="5">W97</strain>
    </source>
</reference>
<dbReference type="STRING" id="77044.A0A1W2TC44"/>
<evidence type="ECO:0000313" key="6">
    <source>
        <dbReference type="Proteomes" id="UP000054516"/>
    </source>
</evidence>
<dbReference type="SUPFAM" id="SSF53474">
    <property type="entry name" value="alpha/beta-Hydrolases"/>
    <property type="match status" value="1"/>
</dbReference>
<dbReference type="InterPro" id="IPR029058">
    <property type="entry name" value="AB_hydrolase_fold"/>
</dbReference>
<dbReference type="AlphaFoldDB" id="A0A1W2TC44"/>
<dbReference type="Pfam" id="PF00135">
    <property type="entry name" value="COesterase"/>
    <property type="match status" value="1"/>
</dbReference>
<dbReference type="InterPro" id="IPR050309">
    <property type="entry name" value="Type-B_Carboxylest/Lipase"/>
</dbReference>
<organism evidence="5">
    <name type="scientific">Rosellinia necatrix</name>
    <name type="common">White root-rot fungus</name>
    <dbReference type="NCBI Taxonomy" id="77044"/>
    <lineage>
        <taxon>Eukaryota</taxon>
        <taxon>Fungi</taxon>
        <taxon>Dikarya</taxon>
        <taxon>Ascomycota</taxon>
        <taxon>Pezizomycotina</taxon>
        <taxon>Sordariomycetes</taxon>
        <taxon>Xylariomycetidae</taxon>
        <taxon>Xylariales</taxon>
        <taxon>Xylariaceae</taxon>
        <taxon>Rosellinia</taxon>
    </lineage>
</organism>
<gene>
    <name evidence="5" type="ORF">SAMD00023353_1302510</name>
</gene>
<evidence type="ECO:0000256" key="3">
    <source>
        <dbReference type="RuleBase" id="RU361235"/>
    </source>
</evidence>
<feature type="signal peptide" evidence="3">
    <location>
        <begin position="1"/>
        <end position="19"/>
    </location>
</feature>
<dbReference type="InterPro" id="IPR002018">
    <property type="entry name" value="CarbesteraseB"/>
</dbReference>
<dbReference type="EC" id="3.1.1.-" evidence="3"/>
<evidence type="ECO:0000259" key="4">
    <source>
        <dbReference type="Pfam" id="PF00135"/>
    </source>
</evidence>
<feature type="domain" description="Carboxylesterase type B" evidence="4">
    <location>
        <begin position="43"/>
        <end position="328"/>
    </location>
</feature>
<dbReference type="Gene3D" id="3.40.50.1820">
    <property type="entry name" value="alpha/beta hydrolase"/>
    <property type="match status" value="2"/>
</dbReference>
<sequence length="525" mass="57128">MGRGRYSFIWLLASQPWSAAPSSHKACAASPSGALYYGHYARSEGVCEWLGIPYATPPVHELRFAPPVRPRLKGDFNADNYGFDCPQATSNPPAYPNTTSQYARVYASFTGALNHTQSEDCLTLNVWSSIRSESALKPVFVFIHGGRFASGTSNTPFYYGGILSEAQDVVVVTMNFRQNIFGFPGSKETTQNLGFFDQRLAVEWVHEHIAAFGGDPNRITLVGQSSGAWAVSNWAYVFQDKPLVAGLISHSGSIFAFPLTDATVAAANWDMVASKLGCQDAESPLSCMRSDDISLEAILSAASAVPAPPISTPARSVAPFQATIDDTTGLSVSEYVSRLKAGNFAPIPHLQIHTDHESGYYRVSSFARLGVALPQSEWDKFELQTFTCATAAETYHKFKAGVPVYRARYFSDWDNLRLYEPPSSGPYHGVDINMVIGNSEVVSGVAPSQAEQKLTELVQGAWAAFAANPSRGAEGLGWPTYQPSEETLVRVGIHTTPEIDFVLPSIYDQACSESNFSYWDSSIPV</sequence>
<keyword evidence="2 3" id="KW-0378">Hydrolase</keyword>
<evidence type="ECO:0000256" key="2">
    <source>
        <dbReference type="ARBA" id="ARBA00022801"/>
    </source>
</evidence>
<dbReference type="OMA" id="RSQPVFQ"/>
<dbReference type="ESTHER" id="rosne-a0a0p4u1i1">
    <property type="family name" value="Fungal_carboxylesterase_lipase"/>
</dbReference>
<dbReference type="InterPro" id="IPR019826">
    <property type="entry name" value="Carboxylesterase_B_AS"/>
</dbReference>
<accession>A0A1W2TC44</accession>
<comment type="similarity">
    <text evidence="1 3">Belongs to the type-B carboxylesterase/lipase family.</text>
</comment>
<name>A0A1W2TC44_ROSNE</name>
<feature type="chain" id="PRO_5011816785" description="Carboxylic ester hydrolase" evidence="3">
    <location>
        <begin position="20"/>
        <end position="525"/>
    </location>
</feature>
<evidence type="ECO:0000313" key="5">
    <source>
        <dbReference type="EMBL" id="GAP85500.2"/>
    </source>
</evidence>
<dbReference type="GO" id="GO:0004104">
    <property type="term" value="F:cholinesterase activity"/>
    <property type="evidence" value="ECO:0007669"/>
    <property type="project" value="InterPro"/>
</dbReference>
<keyword evidence="6" id="KW-1185">Reference proteome</keyword>
<dbReference type="PROSITE" id="PS00122">
    <property type="entry name" value="CARBOXYLESTERASE_B_1"/>
    <property type="match status" value="1"/>
</dbReference>
<proteinExistence type="inferred from homology"/>
<protein>
    <recommendedName>
        <fullName evidence="3">Carboxylic ester hydrolase</fullName>
        <ecNumber evidence="3">3.1.1.-</ecNumber>
    </recommendedName>
</protein>
<dbReference type="InterPro" id="IPR000997">
    <property type="entry name" value="Cholinesterase"/>
</dbReference>
<keyword evidence="3" id="KW-0732">Signal</keyword>
<dbReference type="PANTHER" id="PTHR11559">
    <property type="entry name" value="CARBOXYLESTERASE"/>
    <property type="match status" value="1"/>
</dbReference>
<dbReference type="EMBL" id="DF977458">
    <property type="protein sequence ID" value="GAP85500.2"/>
    <property type="molecule type" value="Genomic_DNA"/>
</dbReference>